<accession>A0A7W2M6I2</accession>
<dbReference type="NCBIfam" id="TIGR02226">
    <property type="entry name" value="two_anch"/>
    <property type="match status" value="1"/>
</dbReference>
<dbReference type="RefSeq" id="WP_182205914.1">
    <property type="nucleotide sequence ID" value="NZ_JACGLT010000010.1"/>
</dbReference>
<organism evidence="3 4">
    <name type="scientific">Gelidibacter maritimus</name>
    <dbReference type="NCBI Taxonomy" id="2761487"/>
    <lineage>
        <taxon>Bacteria</taxon>
        <taxon>Pseudomonadati</taxon>
        <taxon>Bacteroidota</taxon>
        <taxon>Flavobacteriia</taxon>
        <taxon>Flavobacteriales</taxon>
        <taxon>Flavobacteriaceae</taxon>
        <taxon>Gelidibacter</taxon>
    </lineage>
</organism>
<dbReference type="Proteomes" id="UP000541857">
    <property type="component" value="Unassembled WGS sequence"/>
</dbReference>
<dbReference type="InterPro" id="IPR024163">
    <property type="entry name" value="Aerotolerance_reg_N"/>
</dbReference>
<protein>
    <submittedName>
        <fullName evidence="3">BatA domain-containing protein</fullName>
    </submittedName>
</protein>
<dbReference type="PANTHER" id="PTHR37464">
    <property type="entry name" value="BLL2463 PROTEIN"/>
    <property type="match status" value="1"/>
</dbReference>
<dbReference type="InterPro" id="IPR036465">
    <property type="entry name" value="vWFA_dom_sf"/>
</dbReference>
<evidence type="ECO:0000313" key="4">
    <source>
        <dbReference type="Proteomes" id="UP000541857"/>
    </source>
</evidence>
<dbReference type="AlphaFoldDB" id="A0A7W2M6I2"/>
<keyword evidence="4" id="KW-1185">Reference proteome</keyword>
<dbReference type="InterPro" id="IPR011933">
    <property type="entry name" value="Double_TM_dom"/>
</dbReference>
<feature type="transmembrane region" description="Helical" evidence="1">
    <location>
        <begin position="618"/>
        <end position="640"/>
    </location>
</feature>
<evidence type="ECO:0000313" key="3">
    <source>
        <dbReference type="EMBL" id="MBA6153616.1"/>
    </source>
</evidence>
<keyword evidence="1" id="KW-0812">Transmembrane</keyword>
<keyword evidence="1" id="KW-1133">Transmembrane helix</keyword>
<gene>
    <name evidence="3" type="ORF">H3Z82_12855</name>
</gene>
<keyword evidence="1" id="KW-0472">Membrane</keyword>
<reference evidence="3 4" key="1">
    <citation type="submission" date="2020-07" db="EMBL/GenBank/DDBJ databases">
        <title>Bacterium isolated from marine sediment.</title>
        <authorList>
            <person name="Shang D."/>
        </authorList>
    </citation>
    <scope>NUCLEOTIDE SEQUENCE [LARGE SCALE GENOMIC DNA]</scope>
    <source>
        <strain evidence="3 4">F6074</strain>
    </source>
</reference>
<dbReference type="Gene3D" id="3.40.50.410">
    <property type="entry name" value="von Willebrand factor, type A domain"/>
    <property type="match status" value="1"/>
</dbReference>
<dbReference type="EMBL" id="JACGLT010000010">
    <property type="protein sequence ID" value="MBA6153616.1"/>
    <property type="molecule type" value="Genomic_DNA"/>
</dbReference>
<dbReference type="Pfam" id="PF07584">
    <property type="entry name" value="BatA"/>
    <property type="match status" value="1"/>
</dbReference>
<evidence type="ECO:0000256" key="1">
    <source>
        <dbReference type="SAM" id="Phobius"/>
    </source>
</evidence>
<dbReference type="PANTHER" id="PTHR37464:SF1">
    <property type="entry name" value="BLL2463 PROTEIN"/>
    <property type="match status" value="1"/>
</dbReference>
<feature type="domain" description="Aerotolerance regulator N-terminal" evidence="2">
    <location>
        <begin position="1"/>
        <end position="76"/>
    </location>
</feature>
<comment type="caution">
    <text evidence="3">The sequence shown here is derived from an EMBL/GenBank/DDBJ whole genome shotgun (WGS) entry which is preliminary data.</text>
</comment>
<feature type="transmembrane region" description="Helical" evidence="1">
    <location>
        <begin position="6"/>
        <end position="24"/>
    </location>
</feature>
<name>A0A7W2M6I2_9FLAO</name>
<proteinExistence type="predicted"/>
<evidence type="ECO:0000259" key="2">
    <source>
        <dbReference type="Pfam" id="PF07584"/>
    </source>
</evidence>
<sequence>MQFKNPEILYALLLLIIPIIVHLFQLRRFEKVTFTNVQFLKNIILKTRKSSQIKKWLTLLTRLLLLTCLIIAFAQPYQANQSSFTTTNETVIYLDNSFSMQAKGDNGTLLNAAVQDLIEHVDENESISLFTNDLNFSNTTIKAIQNDLIELSYSPYQMDYEAVILKGKKAFTKDKGSVKNLVLISDFQQKNEVLTLDKDSLVNYRLVQLQPRATENVSIDSLYISKDNVETLELTVMLSNQGNPIETLSISLFEDQQLMAKSAVSIDDKIETIFTIPNNKAFKGKVVIDDVNLNYDNTLHFNIDKKDRIKVLAINDANADFLRKLYTTDEFELTIVNFKDLNYNIIVDQNLIVLNELQDIPNALSTSLKSFSENGGSILIIPSTKSDTPTYNQLFSVLSLPRFTTQILSEKRITKINFSHPLLKNVFNKTVANFQYPKVNSFYRQSNPSGASVLSFEDNATFLAQFNNIYAFSASLDENNSNFKNSPLIVPVLYNIGKQSLKLPQLYYTIGITNIIDINANLLQDEILKLENAKTSMIPMQQTFSNKVQIITDENPKSAGIFKVKNKEKVLQHLSYNYNRNESQLNYLNVSQIKNSTNNSSVAAVIDDIKSTTNINELWKWFVIFAIAFLIIEMLILKLLK</sequence>